<evidence type="ECO:0008006" key="3">
    <source>
        <dbReference type="Google" id="ProtNLM"/>
    </source>
</evidence>
<sequence length="98" mass="11336">MLIISSLVLLSAFWIFKKDELLSAKVIKVNNGYGYEVLYKENVIIKQEYIPAISYRKVFVSEADAWKVATLVKYKLKQREKPIIAIKDLDSLDVNINK</sequence>
<evidence type="ECO:0000313" key="2">
    <source>
        <dbReference type="Proteomes" id="UP000004690"/>
    </source>
</evidence>
<keyword evidence="2" id="KW-1185">Reference proteome</keyword>
<dbReference type="InterPro" id="IPR032593">
    <property type="entry name" value="DUF4907"/>
</dbReference>
<dbReference type="STRING" id="926559.JoomaDRAFT_3093"/>
<dbReference type="EMBL" id="JH651379">
    <property type="protein sequence ID" value="EIJ40046.1"/>
    <property type="molecule type" value="Genomic_DNA"/>
</dbReference>
<dbReference type="HOGENOM" id="CLU_168069_1_1_10"/>
<organism evidence="1 2">
    <name type="scientific">Galbibacter orientalis DSM 19592</name>
    <dbReference type="NCBI Taxonomy" id="926559"/>
    <lineage>
        <taxon>Bacteria</taxon>
        <taxon>Pseudomonadati</taxon>
        <taxon>Bacteroidota</taxon>
        <taxon>Flavobacteriia</taxon>
        <taxon>Flavobacteriales</taxon>
        <taxon>Flavobacteriaceae</taxon>
        <taxon>Galbibacter</taxon>
    </lineage>
</organism>
<dbReference type="AlphaFoldDB" id="I3C8V3"/>
<gene>
    <name evidence="1" type="ORF">JoomaDRAFT_3093</name>
</gene>
<reference evidence="1 2" key="1">
    <citation type="submission" date="2012-02" db="EMBL/GenBank/DDBJ databases">
        <title>Improved High-Quality Draft genome of Joostella marina DSM 19592.</title>
        <authorList>
            <consortium name="US DOE Joint Genome Institute (JGI-PGF)"/>
            <person name="Lucas S."/>
            <person name="Copeland A."/>
            <person name="Lapidus A."/>
            <person name="Bruce D."/>
            <person name="Goodwin L."/>
            <person name="Pitluck S."/>
            <person name="Peters L."/>
            <person name="Chertkov O."/>
            <person name="Ovchinnikova G."/>
            <person name="Kyrpides N."/>
            <person name="Mavromatis K."/>
            <person name="Detter J.C."/>
            <person name="Han C."/>
            <person name="Land M."/>
            <person name="Hauser L."/>
            <person name="Markowitz V."/>
            <person name="Cheng J.-F."/>
            <person name="Hugenholtz P."/>
            <person name="Woyke T."/>
            <person name="Wu D."/>
            <person name="Tindall B."/>
            <person name="Brambilla E."/>
            <person name="Klenk H.-P."/>
            <person name="Eisen J.A."/>
        </authorList>
    </citation>
    <scope>NUCLEOTIDE SEQUENCE [LARGE SCALE GENOMIC DNA]</scope>
    <source>
        <strain evidence="1 2">DSM 19592</strain>
    </source>
</reference>
<evidence type="ECO:0000313" key="1">
    <source>
        <dbReference type="EMBL" id="EIJ40046.1"/>
    </source>
</evidence>
<dbReference type="Pfam" id="PF16250">
    <property type="entry name" value="DUF4907"/>
    <property type="match status" value="1"/>
</dbReference>
<dbReference type="Proteomes" id="UP000004690">
    <property type="component" value="Unassembled WGS sequence"/>
</dbReference>
<name>I3C8V3_9FLAO</name>
<protein>
    <recommendedName>
        <fullName evidence="3">DUF4907 domain-containing protein</fullName>
    </recommendedName>
</protein>
<dbReference type="eggNOG" id="ENOG5033AXS">
    <property type="taxonomic scope" value="Bacteria"/>
</dbReference>
<proteinExistence type="predicted"/>
<accession>I3C8V3</accession>